<keyword evidence="14" id="KW-1185">Reference proteome</keyword>
<evidence type="ECO:0000256" key="6">
    <source>
        <dbReference type="ARBA" id="ARBA00022801"/>
    </source>
</evidence>
<dbReference type="GO" id="GO:0003723">
    <property type="term" value="F:RNA binding"/>
    <property type="evidence" value="ECO:0007669"/>
    <property type="project" value="UniProtKB-KW"/>
</dbReference>
<keyword evidence="7 13" id="KW-0347">Helicase</keyword>
<feature type="domain" description="C2H2-type" evidence="12">
    <location>
        <begin position="10"/>
        <end position="32"/>
    </location>
</feature>
<dbReference type="GO" id="GO:0005524">
    <property type="term" value="F:ATP binding"/>
    <property type="evidence" value="ECO:0007669"/>
    <property type="project" value="UniProtKB-KW"/>
</dbReference>
<dbReference type="PROSITE" id="PS00028">
    <property type="entry name" value="ZINC_FINGER_C2H2_1"/>
    <property type="match status" value="1"/>
</dbReference>
<dbReference type="PANTHER" id="PTHR45418">
    <property type="entry name" value="CANCER/TESTIS ANTIGEN 55"/>
    <property type="match status" value="1"/>
</dbReference>
<dbReference type="AlphaFoldDB" id="A0A8J5K790"/>
<dbReference type="Pfam" id="PF21634">
    <property type="entry name" value="MOV-10_beta-barrel"/>
    <property type="match status" value="1"/>
</dbReference>
<keyword evidence="9" id="KW-0694">RNA-binding</keyword>
<dbReference type="Pfam" id="PF21635">
    <property type="entry name" value="Mov-10_helical"/>
    <property type="match status" value="1"/>
</dbReference>
<dbReference type="FunFam" id="3.40.50.300:FF:000608">
    <property type="entry name" value="Mov10 RISC complex RNA helicase"/>
    <property type="match status" value="1"/>
</dbReference>
<evidence type="ECO:0000256" key="7">
    <source>
        <dbReference type="ARBA" id="ARBA00022806"/>
    </source>
</evidence>
<dbReference type="InterPro" id="IPR027417">
    <property type="entry name" value="P-loop_NTPase"/>
</dbReference>
<keyword evidence="6" id="KW-0378">Hydrolase</keyword>
<comment type="similarity">
    <text evidence="2">Belongs to the DNA2/NAM7 helicase family. SDE3 subfamily.</text>
</comment>
<dbReference type="InterPro" id="IPR049080">
    <property type="entry name" value="MOV-10-like_beta-barrel"/>
</dbReference>
<dbReference type="EC" id="3.6.4.13" evidence="3"/>
<evidence type="ECO:0000313" key="14">
    <source>
        <dbReference type="Proteomes" id="UP000747542"/>
    </source>
</evidence>
<dbReference type="CDD" id="cd18038">
    <property type="entry name" value="DEXXQc_Helz-like"/>
    <property type="match status" value="1"/>
</dbReference>
<keyword evidence="4" id="KW-0963">Cytoplasm</keyword>
<reference evidence="13" key="1">
    <citation type="journal article" date="2021" name="Sci. Adv.">
        <title>The American lobster genome reveals insights on longevity, neural, and immune adaptations.</title>
        <authorList>
            <person name="Polinski J.M."/>
            <person name="Zimin A.V."/>
            <person name="Clark K.F."/>
            <person name="Kohn A.B."/>
            <person name="Sadowski N."/>
            <person name="Timp W."/>
            <person name="Ptitsyn A."/>
            <person name="Khanna P."/>
            <person name="Romanova D.Y."/>
            <person name="Williams P."/>
            <person name="Greenwood S.J."/>
            <person name="Moroz L.L."/>
            <person name="Walt D.R."/>
            <person name="Bodnar A.G."/>
        </authorList>
    </citation>
    <scope>NUCLEOTIDE SEQUENCE</scope>
    <source>
        <strain evidence="13">GMGI-L3</strain>
    </source>
</reference>
<sequence>MDGESALRPCPICSVDFNSQEEFEEHKSSPQHRVRWLKHWYQTNRLLLAQDKNGVVICPQKNNDTTNVTFEERSGTVCVSLLPDSVHKSIPIVIKNTGKEPVILRQIEMLHSCPTVALNDHYGVVRGERFVRVLSGVEYPVDCHTQGGSLGVLQVPVAFQFKPEQSDELFFIVRTVQVNVLDSVAQDSAATSPYEKPSTGYPLRHEFGSYIPGVPVVKQKSKNGLTEKIPLHLYKYKPSLKHIASKNFNPNKVAPNHQAETKKLKDMMKAGLGPHNYVDWFETMLWIEEMQMELDIRYYSIPEAQLRAVSPLIYSAASCVELEVLGLSENRPSILRGDNVYVTHLGKRKPVYAGCVHKVNDKSIYLAFDPSPYNRKLENNKEQMLAVCNIVSGTSKPAPYIVFGPPGTGKTVTIVEAIKQVYKLQPNSRVLASAPKTIPDQLLDISNVKNYEINFPTGKKLQEYRIIVCTMVTAARIVSASLPSGHLTHVFLDECGHAMEPEAMVPLAGMLAKDSQVVLAGDPYQLGPVIRNSQCYSSEKLFSNNGLDKSYLERLMEMEMYQDKNGTFNHQVVTKLLNNYRSHKDILKEPNEMFYRSQLKVCADQVYVTSMCNWEHLPKKNFPLIFHAARGRDDREGTSPSFFNALEVSTVIGYVKKLLDTRSPKVMARDIGIITPYRRQVEKIRNQLRKVHNTNNLKVGSPEEFQGDERRVIIISTVRASADQLANDQVFKLGFLRNPKRFNVSVTRAKALLIIVGCPEILQLDEHWGKLLDFIRQRGGYRGHSYSRGGLDDFDDILTRFENLNLRPVLGEDVSARELAEAPEWRAEH</sequence>
<dbReference type="InterPro" id="IPR049079">
    <property type="entry name" value="Mov-10_helical"/>
</dbReference>
<dbReference type="Pfam" id="PF13087">
    <property type="entry name" value="AAA_12"/>
    <property type="match status" value="1"/>
</dbReference>
<evidence type="ECO:0000256" key="2">
    <source>
        <dbReference type="ARBA" id="ARBA00005601"/>
    </source>
</evidence>
<dbReference type="GO" id="GO:0036464">
    <property type="term" value="C:cytoplasmic ribonucleoprotein granule"/>
    <property type="evidence" value="ECO:0007669"/>
    <property type="project" value="UniProtKB-SubCell"/>
</dbReference>
<dbReference type="GO" id="GO:0031047">
    <property type="term" value="P:regulatory ncRNA-mediated gene silencing"/>
    <property type="evidence" value="ECO:0007669"/>
    <property type="project" value="UniProtKB-KW"/>
</dbReference>
<keyword evidence="10" id="KW-0943">RNA-mediated gene silencing</keyword>
<proteinExistence type="inferred from homology"/>
<evidence type="ECO:0000256" key="11">
    <source>
        <dbReference type="ARBA" id="ARBA00047984"/>
    </source>
</evidence>
<evidence type="ECO:0000259" key="12">
    <source>
        <dbReference type="PROSITE" id="PS00028"/>
    </source>
</evidence>
<evidence type="ECO:0000256" key="5">
    <source>
        <dbReference type="ARBA" id="ARBA00022741"/>
    </source>
</evidence>
<dbReference type="InterPro" id="IPR049077">
    <property type="entry name" value="MOV-10_Ig-like"/>
</dbReference>
<evidence type="ECO:0000256" key="1">
    <source>
        <dbReference type="ARBA" id="ARBA00004331"/>
    </source>
</evidence>
<dbReference type="InterPro" id="IPR041677">
    <property type="entry name" value="DNA2/NAM7_AAA_11"/>
</dbReference>
<comment type="caution">
    <text evidence="13">The sequence shown here is derived from an EMBL/GenBank/DDBJ whole genome shotgun (WGS) entry which is preliminary data.</text>
</comment>
<dbReference type="InterPro" id="IPR026122">
    <property type="entry name" value="MOV-10/SDE3_DEXXQ/H-box"/>
</dbReference>
<comment type="subcellular location">
    <subcellularLocation>
        <location evidence="1">Cytoplasm</location>
        <location evidence="1">Cytoplasmic ribonucleoprotein granule</location>
    </subcellularLocation>
</comment>
<evidence type="ECO:0000256" key="10">
    <source>
        <dbReference type="ARBA" id="ARBA00023158"/>
    </source>
</evidence>
<dbReference type="Gene3D" id="3.40.50.300">
    <property type="entry name" value="P-loop containing nucleotide triphosphate hydrolases"/>
    <property type="match status" value="2"/>
</dbReference>
<dbReference type="GO" id="GO:0016787">
    <property type="term" value="F:hydrolase activity"/>
    <property type="evidence" value="ECO:0007669"/>
    <property type="project" value="UniProtKB-KW"/>
</dbReference>
<comment type="catalytic activity">
    <reaction evidence="11">
        <text>ATP + H2O = ADP + phosphate + H(+)</text>
        <dbReference type="Rhea" id="RHEA:13065"/>
        <dbReference type="ChEBI" id="CHEBI:15377"/>
        <dbReference type="ChEBI" id="CHEBI:15378"/>
        <dbReference type="ChEBI" id="CHEBI:30616"/>
        <dbReference type="ChEBI" id="CHEBI:43474"/>
        <dbReference type="ChEBI" id="CHEBI:456216"/>
        <dbReference type="EC" id="3.6.4.13"/>
    </reaction>
</comment>
<dbReference type="CDD" id="cd18808">
    <property type="entry name" value="SF1_C_Upf1"/>
    <property type="match status" value="1"/>
</dbReference>
<dbReference type="Pfam" id="PF13086">
    <property type="entry name" value="AAA_11"/>
    <property type="match status" value="1"/>
</dbReference>
<name>A0A8J5K790_HOMAM</name>
<evidence type="ECO:0000313" key="13">
    <source>
        <dbReference type="EMBL" id="KAG7167878.1"/>
    </source>
</evidence>
<organism evidence="13 14">
    <name type="scientific">Homarus americanus</name>
    <name type="common">American lobster</name>
    <dbReference type="NCBI Taxonomy" id="6706"/>
    <lineage>
        <taxon>Eukaryota</taxon>
        <taxon>Metazoa</taxon>
        <taxon>Ecdysozoa</taxon>
        <taxon>Arthropoda</taxon>
        <taxon>Crustacea</taxon>
        <taxon>Multicrustacea</taxon>
        <taxon>Malacostraca</taxon>
        <taxon>Eumalacostraca</taxon>
        <taxon>Eucarida</taxon>
        <taxon>Decapoda</taxon>
        <taxon>Pleocyemata</taxon>
        <taxon>Astacidea</taxon>
        <taxon>Nephropoidea</taxon>
        <taxon>Nephropidae</taxon>
        <taxon>Homarus</taxon>
    </lineage>
</organism>
<dbReference type="Proteomes" id="UP000747542">
    <property type="component" value="Unassembled WGS sequence"/>
</dbReference>
<dbReference type="GO" id="GO:0032574">
    <property type="term" value="F:5'-3' RNA helicase activity"/>
    <property type="evidence" value="ECO:0007669"/>
    <property type="project" value="InterPro"/>
</dbReference>
<evidence type="ECO:0000256" key="4">
    <source>
        <dbReference type="ARBA" id="ARBA00022490"/>
    </source>
</evidence>
<dbReference type="InterPro" id="IPR041679">
    <property type="entry name" value="DNA2/NAM7-like_C"/>
</dbReference>
<dbReference type="Pfam" id="PF21633">
    <property type="entry name" value="MOV-10_Ig-like"/>
    <property type="match status" value="1"/>
</dbReference>
<keyword evidence="5" id="KW-0547">Nucleotide-binding</keyword>
<dbReference type="SUPFAM" id="SSF52540">
    <property type="entry name" value="P-loop containing nucleoside triphosphate hydrolases"/>
    <property type="match status" value="1"/>
</dbReference>
<accession>A0A8J5K790</accession>
<evidence type="ECO:0000256" key="3">
    <source>
        <dbReference type="ARBA" id="ARBA00012552"/>
    </source>
</evidence>
<evidence type="ECO:0000256" key="8">
    <source>
        <dbReference type="ARBA" id="ARBA00022840"/>
    </source>
</evidence>
<evidence type="ECO:0000256" key="9">
    <source>
        <dbReference type="ARBA" id="ARBA00022884"/>
    </source>
</evidence>
<dbReference type="InterPro" id="IPR047187">
    <property type="entry name" value="SF1_C_Upf1"/>
</dbReference>
<protein>
    <recommendedName>
        <fullName evidence="3">RNA helicase</fullName>
        <ecNumber evidence="3">3.6.4.13</ecNumber>
    </recommendedName>
</protein>
<gene>
    <name evidence="13" type="primary">mov10b.2-L</name>
    <name evidence="13" type="ORF">Hamer_G010295</name>
</gene>
<dbReference type="EMBL" id="JAHLQT010021257">
    <property type="protein sequence ID" value="KAG7167878.1"/>
    <property type="molecule type" value="Genomic_DNA"/>
</dbReference>
<keyword evidence="8" id="KW-0067">ATP-binding</keyword>
<dbReference type="InterPro" id="IPR013087">
    <property type="entry name" value="Znf_C2H2_type"/>
</dbReference>
<dbReference type="PANTHER" id="PTHR45418:SF1">
    <property type="entry name" value="CANCER_TESTIS ANTIGEN 55"/>
    <property type="match status" value="1"/>
</dbReference>